<dbReference type="Proteomes" id="UP000064189">
    <property type="component" value="Unassembled WGS sequence"/>
</dbReference>
<protein>
    <submittedName>
        <fullName evidence="1">Uncharacterized protein</fullName>
    </submittedName>
</protein>
<accession>A0A109MS46</accession>
<proteinExistence type="predicted"/>
<dbReference type="EMBL" id="LNNH01000057">
    <property type="protein sequence ID" value="KWW11116.1"/>
    <property type="molecule type" value="Genomic_DNA"/>
</dbReference>
<evidence type="ECO:0000313" key="1">
    <source>
        <dbReference type="EMBL" id="KWW11116.1"/>
    </source>
</evidence>
<dbReference type="AlphaFoldDB" id="A0A109MS46"/>
<comment type="caution">
    <text evidence="1">The sequence shown here is derived from an EMBL/GenBank/DDBJ whole genome shotgun (WGS) entry which is preliminary data.</text>
</comment>
<gene>
    <name evidence="1" type="ORF">AS888_03225</name>
</gene>
<sequence length="188" mass="21228">MKNGKANKENKEDSALYNSPVLFDKSVTIVNQFTPRKERRKFVVITDQAGYEKAKNFTSEILGTVPFECLTINSVEDKEKVKRFFLSQKMGTQCYIAAEWNNAVMVFSLGVEAGLSEDEIQTMIIGPKRRYVYCMKCFEVSEVSVEAAIAECDHCRASLEIGPFYSIVREGYIGYPFIPVDKEKVAGS</sequence>
<name>A0A109MS46_9BACI</name>
<reference evidence="1 2" key="1">
    <citation type="submission" date="2015-11" db="EMBL/GenBank/DDBJ databases">
        <title>Genome Sequence of Bacillus simplex strain VanAntwerpen2.</title>
        <authorList>
            <person name="Couger M.B."/>
        </authorList>
    </citation>
    <scope>NUCLEOTIDE SEQUENCE [LARGE SCALE GENOMIC DNA]</scope>
    <source>
        <strain evidence="1 2">VanAntwerpen02</strain>
    </source>
</reference>
<evidence type="ECO:0000313" key="2">
    <source>
        <dbReference type="Proteomes" id="UP000064189"/>
    </source>
</evidence>
<organism evidence="1 2">
    <name type="scientific">Peribacillus simplex</name>
    <dbReference type="NCBI Taxonomy" id="1478"/>
    <lineage>
        <taxon>Bacteria</taxon>
        <taxon>Bacillati</taxon>
        <taxon>Bacillota</taxon>
        <taxon>Bacilli</taxon>
        <taxon>Bacillales</taxon>
        <taxon>Bacillaceae</taxon>
        <taxon>Peribacillus</taxon>
    </lineage>
</organism>
<keyword evidence="2" id="KW-1185">Reference proteome</keyword>